<dbReference type="Proteomes" id="UP000023541">
    <property type="component" value="Unassembled WGS sequence"/>
</dbReference>
<evidence type="ECO:0000256" key="1">
    <source>
        <dbReference type="SAM" id="MobiDB-lite"/>
    </source>
</evidence>
<name>A0A023BXN5_9FLAO</name>
<gene>
    <name evidence="2" type="ORF">ATO12_08740</name>
</gene>
<feature type="compositionally biased region" description="Polar residues" evidence="1">
    <location>
        <begin position="36"/>
        <end position="45"/>
    </location>
</feature>
<protein>
    <submittedName>
        <fullName evidence="2">Uncharacterized protein</fullName>
    </submittedName>
</protein>
<evidence type="ECO:0000313" key="3">
    <source>
        <dbReference type="Proteomes" id="UP000023541"/>
    </source>
</evidence>
<dbReference type="AlphaFoldDB" id="A0A023BXN5"/>
<reference evidence="2 3" key="1">
    <citation type="submission" date="2014-04" db="EMBL/GenBank/DDBJ databases">
        <title>Aquimarina sp. 22II-S11-z7 Genome Sequencing.</title>
        <authorList>
            <person name="Lai Q."/>
        </authorList>
    </citation>
    <scope>NUCLEOTIDE SEQUENCE [LARGE SCALE GENOMIC DNA]</scope>
    <source>
        <strain evidence="2 3">22II-S11-z7</strain>
    </source>
</reference>
<comment type="caution">
    <text evidence="2">The sequence shown here is derived from an EMBL/GenBank/DDBJ whole genome shotgun (WGS) entry which is preliminary data.</text>
</comment>
<proteinExistence type="predicted"/>
<dbReference type="eggNOG" id="ENOG5030RVA">
    <property type="taxonomic scope" value="Bacteria"/>
</dbReference>
<dbReference type="OrthoDB" id="1164767at2"/>
<feature type="region of interest" description="Disordered" evidence="1">
    <location>
        <begin position="29"/>
        <end position="48"/>
    </location>
</feature>
<dbReference type="STRING" id="1317122.ATO12_08740"/>
<organism evidence="2 3">
    <name type="scientific">Aquimarina atlantica</name>
    <dbReference type="NCBI Taxonomy" id="1317122"/>
    <lineage>
        <taxon>Bacteria</taxon>
        <taxon>Pseudomonadati</taxon>
        <taxon>Bacteroidota</taxon>
        <taxon>Flavobacteriia</taxon>
        <taxon>Flavobacteriales</taxon>
        <taxon>Flavobacteriaceae</taxon>
        <taxon>Aquimarina</taxon>
    </lineage>
</organism>
<sequence>MKKQASNSKKLNLKKLEITKLNGLHTIYGGAPTLGKSDNQTPTTTEEPDLATCRCTDYCD</sequence>
<dbReference type="EMBL" id="AQRA01000002">
    <property type="protein sequence ID" value="EZH74816.1"/>
    <property type="molecule type" value="Genomic_DNA"/>
</dbReference>
<evidence type="ECO:0000313" key="2">
    <source>
        <dbReference type="EMBL" id="EZH74816.1"/>
    </source>
</evidence>
<dbReference type="RefSeq" id="WP_025664410.1">
    <property type="nucleotide sequence ID" value="NZ_AQRA01000002.1"/>
</dbReference>
<accession>A0A023BXN5</accession>
<keyword evidence="3" id="KW-1185">Reference proteome</keyword>